<accession>A0A0F9B8L7</accession>
<proteinExistence type="predicted"/>
<gene>
    <name evidence="1" type="ORF">LCGC14_2477350</name>
</gene>
<dbReference type="EMBL" id="LAZR01038939">
    <property type="protein sequence ID" value="KKL18254.1"/>
    <property type="molecule type" value="Genomic_DNA"/>
</dbReference>
<dbReference type="AlphaFoldDB" id="A0A0F9B8L7"/>
<comment type="caution">
    <text evidence="1">The sequence shown here is derived from an EMBL/GenBank/DDBJ whole genome shotgun (WGS) entry which is preliminary data.</text>
</comment>
<evidence type="ECO:0000313" key="1">
    <source>
        <dbReference type="EMBL" id="KKL18254.1"/>
    </source>
</evidence>
<protein>
    <submittedName>
        <fullName evidence="1">Uncharacterized protein</fullName>
    </submittedName>
</protein>
<organism evidence="1">
    <name type="scientific">marine sediment metagenome</name>
    <dbReference type="NCBI Taxonomy" id="412755"/>
    <lineage>
        <taxon>unclassified sequences</taxon>
        <taxon>metagenomes</taxon>
        <taxon>ecological metagenomes</taxon>
    </lineage>
</organism>
<sequence length="372" mass="43335">MVKKVPNSNEEYSKLLTSQNNLLEHARKLENCNIKRVTQKFIILSPTTAQELLSFYVENTGDEKLSYIPLIFSSKSVLADLTIEDNLGNCLLPPSDKVDKMVCIWILDKIIGLVYPLRMKVKYIKPILSSFWEGKVEEKIKQMIKNIIEDNLIIKESFKSSKSFDKIKSDSERYLYDLLKKKGLINSNKKKNKFNEDLYKYIKENNQLLEKVLVAINKKAFIETVNKNLLLFQYVLGPNVTAEKLLEKVASPNETLFSALNNDVTLVGIVLGYGSYNGCFGSYLSRIDKFLEHNNENLPLISRKIIFTKKYQDKSKFFQKYNEKFMRQNIFPSFGYLSLKEEYNDLVKRLFVLQNALLQLIHVWINRINFNL</sequence>
<reference evidence="1" key="1">
    <citation type="journal article" date="2015" name="Nature">
        <title>Complex archaea that bridge the gap between prokaryotes and eukaryotes.</title>
        <authorList>
            <person name="Spang A."/>
            <person name="Saw J.H."/>
            <person name="Jorgensen S.L."/>
            <person name="Zaremba-Niedzwiedzka K."/>
            <person name="Martijn J."/>
            <person name="Lind A.E."/>
            <person name="van Eijk R."/>
            <person name="Schleper C."/>
            <person name="Guy L."/>
            <person name="Ettema T.J."/>
        </authorList>
    </citation>
    <scope>NUCLEOTIDE SEQUENCE</scope>
</reference>
<name>A0A0F9B8L7_9ZZZZ</name>